<dbReference type="PANTHER" id="PTHR43792">
    <property type="entry name" value="GNAT FAMILY, PUTATIVE (AFU_ORTHOLOGUE AFUA_3G00765)-RELATED-RELATED"/>
    <property type="match status" value="1"/>
</dbReference>
<dbReference type="RefSeq" id="WP_004804203.1">
    <property type="nucleotide sequence ID" value="NZ_KB446650.1"/>
</dbReference>
<dbReference type="GO" id="GO:0016747">
    <property type="term" value="F:acyltransferase activity, transferring groups other than amino-acyl groups"/>
    <property type="evidence" value="ECO:0007669"/>
    <property type="project" value="InterPro"/>
</dbReference>
<evidence type="ECO:0000259" key="1">
    <source>
        <dbReference type="PROSITE" id="PS51186"/>
    </source>
</evidence>
<dbReference type="Gene3D" id="3.40.630.30">
    <property type="match status" value="1"/>
</dbReference>
<dbReference type="eggNOG" id="COG1670">
    <property type="taxonomic scope" value="Bacteria"/>
</dbReference>
<dbReference type="AlphaFoldDB" id="M2PK18"/>
<organism evidence="2 3">
    <name type="scientific">Eggerthia catenaformis OT 569 = DSM 20559</name>
    <dbReference type="NCBI Taxonomy" id="999415"/>
    <lineage>
        <taxon>Bacteria</taxon>
        <taxon>Bacillati</taxon>
        <taxon>Bacillota</taxon>
        <taxon>Erysipelotrichia</taxon>
        <taxon>Erysipelotrichales</taxon>
        <taxon>Coprobacillaceae</taxon>
        <taxon>Eggerthia</taxon>
    </lineage>
</organism>
<evidence type="ECO:0000313" key="3">
    <source>
        <dbReference type="Proteomes" id="UP000011758"/>
    </source>
</evidence>
<accession>M2PK18</accession>
<dbReference type="STRING" id="999415.HMPREF9943_01762"/>
<keyword evidence="3" id="KW-1185">Reference proteome</keyword>
<proteinExistence type="predicted"/>
<sequence length="165" mass="19769">MYIQTDRLIIRDIEEDDAYAFASYRDKEEVAKYQSWKHFTLKDAQKRIKYCIVHSFKGEIKDNTQLSIIYHDMMIGDLRIEVLSKTTITIGYTIDSAYWHQGFAREAVLGLLKYIKSHYEYTKVIAYIYKANKRSRDLLLYLGFKKFDESFFYKDEGYMLELKDL</sequence>
<dbReference type="InterPro" id="IPR000182">
    <property type="entry name" value="GNAT_dom"/>
</dbReference>
<dbReference type="EMBL" id="AGEJ01000027">
    <property type="protein sequence ID" value="EMD15929.1"/>
    <property type="molecule type" value="Genomic_DNA"/>
</dbReference>
<dbReference type="PANTHER" id="PTHR43792:SF1">
    <property type="entry name" value="N-ACETYLTRANSFERASE DOMAIN-CONTAINING PROTEIN"/>
    <property type="match status" value="1"/>
</dbReference>
<feature type="domain" description="N-acetyltransferase" evidence="1">
    <location>
        <begin position="8"/>
        <end position="161"/>
    </location>
</feature>
<dbReference type="InterPro" id="IPR051531">
    <property type="entry name" value="N-acetyltransferase"/>
</dbReference>
<gene>
    <name evidence="2" type="ORF">HMPREF9943_01762</name>
</gene>
<evidence type="ECO:0000313" key="2">
    <source>
        <dbReference type="EMBL" id="EMD15929.1"/>
    </source>
</evidence>
<name>M2PK18_9FIRM</name>
<dbReference type="Proteomes" id="UP000011758">
    <property type="component" value="Unassembled WGS sequence"/>
</dbReference>
<reference evidence="2 3" key="1">
    <citation type="submission" date="2013-02" db="EMBL/GenBank/DDBJ databases">
        <title>The Genome Sequence of Lactobacillus catenaformis F0143.</title>
        <authorList>
            <consortium name="The Broad Institute Genome Sequencing Platform"/>
            <person name="Earl A."/>
            <person name="Ward D."/>
            <person name="Feldgarden M."/>
            <person name="Gevers D."/>
            <person name="Izard J."/>
            <person name="Blanton J.M."/>
            <person name="Mathney J."/>
            <person name="Dewhirst F.E."/>
            <person name="Young S.K."/>
            <person name="Zeng Q."/>
            <person name="Gargeya S."/>
            <person name="Fitzgerald M."/>
            <person name="Haas B."/>
            <person name="Abouelleil A."/>
            <person name="Alvarado L."/>
            <person name="Arachchi H.M."/>
            <person name="Berlin A."/>
            <person name="Chapman S.B."/>
            <person name="Gearin G."/>
            <person name="Goldberg J."/>
            <person name="Griggs A."/>
            <person name="Gujja S."/>
            <person name="Hansen M."/>
            <person name="Heiman D."/>
            <person name="Howarth C."/>
            <person name="Larimer J."/>
            <person name="Lui A."/>
            <person name="MacDonald P.J.P."/>
            <person name="McCowen C."/>
            <person name="Montmayeur A."/>
            <person name="Murphy C."/>
            <person name="Neiman D."/>
            <person name="Pearson M."/>
            <person name="Priest M."/>
            <person name="Roberts A."/>
            <person name="Saif S."/>
            <person name="Shea T."/>
            <person name="Sisk P."/>
            <person name="Stolte C."/>
            <person name="Sykes S."/>
            <person name="Wortman J."/>
            <person name="Nusbaum C."/>
            <person name="Birren B."/>
        </authorList>
    </citation>
    <scope>NUCLEOTIDE SEQUENCE [LARGE SCALE GENOMIC DNA]</scope>
    <source>
        <strain evidence="2 3">OT 569</strain>
    </source>
</reference>
<dbReference type="Pfam" id="PF13302">
    <property type="entry name" value="Acetyltransf_3"/>
    <property type="match status" value="1"/>
</dbReference>
<dbReference type="OrthoDB" id="9798081at2"/>
<protein>
    <recommendedName>
        <fullName evidence="1">N-acetyltransferase domain-containing protein</fullName>
    </recommendedName>
</protein>
<dbReference type="PROSITE" id="PS51186">
    <property type="entry name" value="GNAT"/>
    <property type="match status" value="1"/>
</dbReference>
<dbReference type="InterPro" id="IPR016181">
    <property type="entry name" value="Acyl_CoA_acyltransferase"/>
</dbReference>
<dbReference type="BioCyc" id="ECAT999415-HMP:GTTI-1827-MONOMER"/>
<comment type="caution">
    <text evidence="2">The sequence shown here is derived from an EMBL/GenBank/DDBJ whole genome shotgun (WGS) entry which is preliminary data.</text>
</comment>
<dbReference type="SUPFAM" id="SSF55729">
    <property type="entry name" value="Acyl-CoA N-acyltransferases (Nat)"/>
    <property type="match status" value="1"/>
</dbReference>